<proteinExistence type="predicted"/>
<protein>
    <submittedName>
        <fullName evidence="11">Sc:d189</fullName>
    </submittedName>
</protein>
<dbReference type="SUPFAM" id="SSF48726">
    <property type="entry name" value="Immunoglobulin"/>
    <property type="match status" value="3"/>
</dbReference>
<evidence type="ECO:0000256" key="5">
    <source>
        <dbReference type="ARBA" id="ARBA00023136"/>
    </source>
</evidence>
<evidence type="ECO:0000256" key="6">
    <source>
        <dbReference type="ARBA" id="ARBA00023157"/>
    </source>
</evidence>
<evidence type="ECO:0000256" key="2">
    <source>
        <dbReference type="ARBA" id="ARBA00022692"/>
    </source>
</evidence>
<dbReference type="PANTHER" id="PTHR46841">
    <property type="entry name" value="OX-2 MEMBRANE GLYCOPROTEIN"/>
    <property type="match status" value="1"/>
</dbReference>
<keyword evidence="5 9" id="KW-0472">Membrane</keyword>
<dbReference type="PROSITE" id="PS50835">
    <property type="entry name" value="IG_LIKE"/>
    <property type="match status" value="3"/>
</dbReference>
<dbReference type="Ensembl" id="ENSTNIT00000011324.1">
    <property type="protein sequence ID" value="ENSTNIP00000011142.1"/>
    <property type="gene ID" value="ENSTNIG00000008312.1"/>
</dbReference>
<evidence type="ECO:0000256" key="8">
    <source>
        <dbReference type="ARBA" id="ARBA00023319"/>
    </source>
</evidence>
<keyword evidence="7" id="KW-0325">Glycoprotein</keyword>
<evidence type="ECO:0000259" key="10">
    <source>
        <dbReference type="PROSITE" id="PS50835"/>
    </source>
</evidence>
<dbReference type="Pfam" id="PF08205">
    <property type="entry name" value="C2-set_2"/>
    <property type="match status" value="1"/>
</dbReference>
<dbReference type="HOGENOM" id="CLU_067724_0_0_1"/>
<name>H3CSA8_TETNG</name>
<keyword evidence="6" id="KW-1015">Disulfide bond</keyword>
<organism evidence="11 12">
    <name type="scientific">Tetraodon nigroviridis</name>
    <name type="common">Spotted green pufferfish</name>
    <name type="synonym">Chelonodon nigroviridis</name>
    <dbReference type="NCBI Taxonomy" id="99883"/>
    <lineage>
        <taxon>Eukaryota</taxon>
        <taxon>Metazoa</taxon>
        <taxon>Chordata</taxon>
        <taxon>Craniata</taxon>
        <taxon>Vertebrata</taxon>
        <taxon>Euteleostomi</taxon>
        <taxon>Actinopterygii</taxon>
        <taxon>Neopterygii</taxon>
        <taxon>Teleostei</taxon>
        <taxon>Neoteleostei</taxon>
        <taxon>Acanthomorphata</taxon>
        <taxon>Eupercaria</taxon>
        <taxon>Tetraodontiformes</taxon>
        <taxon>Tetradontoidea</taxon>
        <taxon>Tetraodontidae</taxon>
        <taxon>Tetraodon</taxon>
    </lineage>
</organism>
<feature type="domain" description="Ig-like" evidence="10">
    <location>
        <begin position="128"/>
        <end position="222"/>
    </location>
</feature>
<evidence type="ECO:0000256" key="1">
    <source>
        <dbReference type="ARBA" id="ARBA00004167"/>
    </source>
</evidence>
<dbReference type="InParanoid" id="H3CSA8"/>
<dbReference type="OMA" id="KCIVHHQ"/>
<dbReference type="InterPro" id="IPR003599">
    <property type="entry name" value="Ig_sub"/>
</dbReference>
<reference evidence="11" key="3">
    <citation type="submission" date="2025-09" db="UniProtKB">
        <authorList>
            <consortium name="Ensembl"/>
        </authorList>
    </citation>
    <scope>IDENTIFICATION</scope>
</reference>
<dbReference type="Proteomes" id="UP000007303">
    <property type="component" value="Unassembled WGS sequence"/>
</dbReference>
<dbReference type="Pfam" id="PF07686">
    <property type="entry name" value="V-set"/>
    <property type="match status" value="1"/>
</dbReference>
<dbReference type="GeneTree" id="ENSGT00940000164706"/>
<evidence type="ECO:0000313" key="12">
    <source>
        <dbReference type="Proteomes" id="UP000007303"/>
    </source>
</evidence>
<dbReference type="PANTHER" id="PTHR46841:SF4">
    <property type="entry name" value="SC:D189"/>
    <property type="match status" value="1"/>
</dbReference>
<evidence type="ECO:0000256" key="3">
    <source>
        <dbReference type="ARBA" id="ARBA00022729"/>
    </source>
</evidence>
<keyword evidence="8" id="KW-0393">Immunoglobulin domain</keyword>
<sequence length="353" mass="38181">TWSVHTGAVTAVATLTAEVDRPLLLGCNITTASGQVLRQVRWYDDNDNILLAYEQKSPVAISRQDPNVHLVVSLKNSSYITIEKVRPDDEGCYSCIFDVYPVGGQKAVTCVSVTGRASIEGTETAVSGHSVTLSCRYNLPKKVRQVLWKKTAEQGDSTTVAYYGTHGQLSVADQFAQRFSLSRSLGETQLTISQVKTVDEACYTCEFHTYPDGSKRATSCLSVYVLPTPKVFHVTSASGETEANCTARSRPPANITWDVGGDNRTLGPPVTSTDSQGDGTTIVTSTLLFHSSLLKDVSVKCIVHHPGLREPLSVPLDTNGSLATLTFLLCGLFAVLLLCVCVIVYKCFCKEGE</sequence>
<keyword evidence="2 9" id="KW-0812">Transmembrane</keyword>
<dbReference type="GO" id="GO:0016020">
    <property type="term" value="C:membrane"/>
    <property type="evidence" value="ECO:0007669"/>
    <property type="project" value="UniProtKB-SubCell"/>
</dbReference>
<accession>H3CSA8</accession>
<evidence type="ECO:0000256" key="4">
    <source>
        <dbReference type="ARBA" id="ARBA00022989"/>
    </source>
</evidence>
<dbReference type="InterPro" id="IPR013783">
    <property type="entry name" value="Ig-like_fold"/>
</dbReference>
<dbReference type="SMART" id="SM00406">
    <property type="entry name" value="IGv"/>
    <property type="match status" value="2"/>
</dbReference>
<keyword evidence="4 9" id="KW-1133">Transmembrane helix</keyword>
<dbReference type="InterPro" id="IPR013106">
    <property type="entry name" value="Ig_V-set"/>
</dbReference>
<evidence type="ECO:0000256" key="9">
    <source>
        <dbReference type="SAM" id="Phobius"/>
    </source>
</evidence>
<dbReference type="InterPro" id="IPR013162">
    <property type="entry name" value="CD80_C2-set"/>
</dbReference>
<reference evidence="12" key="1">
    <citation type="journal article" date="2004" name="Nature">
        <title>Genome duplication in the teleost fish Tetraodon nigroviridis reveals the early vertebrate proto-karyotype.</title>
        <authorList>
            <person name="Jaillon O."/>
            <person name="Aury J.-M."/>
            <person name="Brunet F."/>
            <person name="Petit J.-L."/>
            <person name="Stange-Thomann N."/>
            <person name="Mauceli E."/>
            <person name="Bouneau L."/>
            <person name="Fischer C."/>
            <person name="Ozouf-Costaz C."/>
            <person name="Bernot A."/>
            <person name="Nicaud S."/>
            <person name="Jaffe D."/>
            <person name="Fisher S."/>
            <person name="Lutfalla G."/>
            <person name="Dossat C."/>
            <person name="Segurens B."/>
            <person name="Dasilva C."/>
            <person name="Salanoubat M."/>
            <person name="Levy M."/>
            <person name="Boudet N."/>
            <person name="Castellano S."/>
            <person name="Anthouard V."/>
            <person name="Jubin C."/>
            <person name="Castelli V."/>
            <person name="Katinka M."/>
            <person name="Vacherie B."/>
            <person name="Biemont C."/>
            <person name="Skalli Z."/>
            <person name="Cattolico L."/>
            <person name="Poulain J."/>
            <person name="De Berardinis V."/>
            <person name="Cruaud C."/>
            <person name="Duprat S."/>
            <person name="Brottier P."/>
            <person name="Coutanceau J.-P."/>
            <person name="Gouzy J."/>
            <person name="Parra G."/>
            <person name="Lardier G."/>
            <person name="Chapple C."/>
            <person name="McKernan K.J."/>
            <person name="McEwan P."/>
            <person name="Bosak S."/>
            <person name="Kellis M."/>
            <person name="Volff J.-N."/>
            <person name="Guigo R."/>
            <person name="Zody M.C."/>
            <person name="Mesirov J."/>
            <person name="Lindblad-Toh K."/>
            <person name="Birren B."/>
            <person name="Nusbaum C."/>
            <person name="Kahn D."/>
            <person name="Robinson-Rechavi M."/>
            <person name="Laudet V."/>
            <person name="Schachter V."/>
            <person name="Quetier F."/>
            <person name="Saurin W."/>
            <person name="Scarpelli C."/>
            <person name="Wincker P."/>
            <person name="Lander E.S."/>
            <person name="Weissenbach J."/>
            <person name="Roest Crollius H."/>
        </authorList>
    </citation>
    <scope>NUCLEOTIDE SEQUENCE [LARGE SCALE GENOMIC DNA]</scope>
</reference>
<feature type="domain" description="Ig-like" evidence="10">
    <location>
        <begin position="229"/>
        <end position="313"/>
    </location>
</feature>
<dbReference type="AlphaFoldDB" id="H3CSA8"/>
<dbReference type="GO" id="GO:0098632">
    <property type="term" value="F:cell-cell adhesion mediator activity"/>
    <property type="evidence" value="ECO:0007669"/>
    <property type="project" value="InterPro"/>
</dbReference>
<dbReference type="STRING" id="99883.ENSTNIP00000011142"/>
<keyword evidence="12" id="KW-1185">Reference proteome</keyword>
<evidence type="ECO:0000256" key="7">
    <source>
        <dbReference type="ARBA" id="ARBA00023180"/>
    </source>
</evidence>
<keyword evidence="3" id="KW-0732">Signal</keyword>
<dbReference type="InterPro" id="IPR047164">
    <property type="entry name" value="OX2G-like"/>
</dbReference>
<feature type="transmembrane region" description="Helical" evidence="9">
    <location>
        <begin position="322"/>
        <end position="345"/>
    </location>
</feature>
<dbReference type="SMART" id="SM00409">
    <property type="entry name" value="IG"/>
    <property type="match status" value="2"/>
</dbReference>
<dbReference type="InterPro" id="IPR007110">
    <property type="entry name" value="Ig-like_dom"/>
</dbReference>
<reference evidence="11" key="2">
    <citation type="submission" date="2025-08" db="UniProtKB">
        <authorList>
            <consortium name="Ensembl"/>
        </authorList>
    </citation>
    <scope>IDENTIFICATION</scope>
</reference>
<evidence type="ECO:0000313" key="11">
    <source>
        <dbReference type="Ensembl" id="ENSTNIP00000011142.1"/>
    </source>
</evidence>
<dbReference type="InterPro" id="IPR036179">
    <property type="entry name" value="Ig-like_dom_sf"/>
</dbReference>
<comment type="subcellular location">
    <subcellularLocation>
        <location evidence="1">Membrane</location>
        <topology evidence="1">Single-pass membrane protein</topology>
    </subcellularLocation>
</comment>
<dbReference type="Gene3D" id="2.60.40.10">
    <property type="entry name" value="Immunoglobulins"/>
    <property type="match status" value="3"/>
</dbReference>
<feature type="domain" description="Ig-like" evidence="10">
    <location>
        <begin position="25"/>
        <end position="95"/>
    </location>
</feature>